<protein>
    <submittedName>
        <fullName evidence="2">LemA protein-like protein</fullName>
    </submittedName>
</protein>
<evidence type="ECO:0000256" key="1">
    <source>
        <dbReference type="SAM" id="Coils"/>
    </source>
</evidence>
<dbReference type="EMBL" id="BK032731">
    <property type="protein sequence ID" value="DAF57318.1"/>
    <property type="molecule type" value="Genomic_DNA"/>
</dbReference>
<name>A0A8S5T255_9CAUD</name>
<evidence type="ECO:0000313" key="2">
    <source>
        <dbReference type="EMBL" id="DAF57318.1"/>
    </source>
</evidence>
<organism evidence="2">
    <name type="scientific">Podoviridae sp. ctuch15</name>
    <dbReference type="NCBI Taxonomy" id="2827752"/>
    <lineage>
        <taxon>Viruses</taxon>
        <taxon>Duplodnaviria</taxon>
        <taxon>Heunggongvirae</taxon>
        <taxon>Uroviricota</taxon>
        <taxon>Caudoviricetes</taxon>
    </lineage>
</organism>
<sequence>MKKVLLIALFTVMAGTSHAMVFGGSNLGIFGYPEFKSYSKPYNPATASFDEMQFYRRDVEKYIKDANSDIERIEEAKQKALEEYNQAVRQYNTGSYY</sequence>
<keyword evidence="1" id="KW-0175">Coiled coil</keyword>
<accession>A0A8S5T255</accession>
<reference evidence="2" key="1">
    <citation type="journal article" date="2021" name="Proc. Natl. Acad. Sci. U.S.A.">
        <title>A Catalog of Tens of Thousands of Viruses from Human Metagenomes Reveals Hidden Associations with Chronic Diseases.</title>
        <authorList>
            <person name="Tisza M.J."/>
            <person name="Buck C.B."/>
        </authorList>
    </citation>
    <scope>NUCLEOTIDE SEQUENCE</scope>
    <source>
        <strain evidence="2">Ctuch15</strain>
    </source>
</reference>
<proteinExistence type="predicted"/>
<feature type="coiled-coil region" evidence="1">
    <location>
        <begin position="56"/>
        <end position="90"/>
    </location>
</feature>